<evidence type="ECO:0000256" key="1">
    <source>
        <dbReference type="ARBA" id="ARBA00023002"/>
    </source>
</evidence>
<keyword evidence="1" id="KW-0560">Oxidoreductase</keyword>
<evidence type="ECO:0000259" key="2">
    <source>
        <dbReference type="Pfam" id="PF00248"/>
    </source>
</evidence>
<dbReference type="PANTHER" id="PTHR43625:SF40">
    <property type="entry name" value="ALDO-KETO REDUCTASE YAKC [NADP(+)]"/>
    <property type="match status" value="1"/>
</dbReference>
<evidence type="ECO:0000313" key="3">
    <source>
        <dbReference type="EMBL" id="MXY35034.1"/>
    </source>
</evidence>
<protein>
    <submittedName>
        <fullName evidence="3">Aldo/keto reductase</fullName>
    </submittedName>
</protein>
<dbReference type="GO" id="GO:0005737">
    <property type="term" value="C:cytoplasm"/>
    <property type="evidence" value="ECO:0007669"/>
    <property type="project" value="TreeGrafter"/>
</dbReference>
<name>A0A6B0Y1Z1_9RHOB</name>
<dbReference type="SUPFAM" id="SSF51430">
    <property type="entry name" value="NAD(P)-linked oxidoreductase"/>
    <property type="match status" value="1"/>
</dbReference>
<dbReference type="Pfam" id="PF00248">
    <property type="entry name" value="Aldo_ket_red"/>
    <property type="match status" value="1"/>
</dbReference>
<reference evidence="3" key="1">
    <citation type="submission" date="2019-09" db="EMBL/GenBank/DDBJ databases">
        <title>Characterisation of the sponge microbiome using genome-centric metagenomics.</title>
        <authorList>
            <person name="Engelberts J.P."/>
            <person name="Robbins S.J."/>
            <person name="De Goeij J.M."/>
            <person name="Aranda M."/>
            <person name="Bell S.C."/>
            <person name="Webster N.S."/>
        </authorList>
    </citation>
    <scope>NUCLEOTIDE SEQUENCE</scope>
    <source>
        <strain evidence="3">SB0664_bin_43</strain>
    </source>
</reference>
<proteinExistence type="predicted"/>
<dbReference type="InterPro" id="IPR050791">
    <property type="entry name" value="Aldo-Keto_reductase"/>
</dbReference>
<dbReference type="InterPro" id="IPR036812">
    <property type="entry name" value="NAD(P)_OxRdtase_dom_sf"/>
</dbReference>
<gene>
    <name evidence="3" type="ORF">F4Y60_13315</name>
</gene>
<accession>A0A6B0Y1Z1</accession>
<dbReference type="GO" id="GO:0016491">
    <property type="term" value="F:oxidoreductase activity"/>
    <property type="evidence" value="ECO:0007669"/>
    <property type="project" value="UniProtKB-KW"/>
</dbReference>
<organism evidence="3">
    <name type="scientific">Boseongicola sp. SB0664_bin_43</name>
    <dbReference type="NCBI Taxonomy" id="2604844"/>
    <lineage>
        <taxon>Bacteria</taxon>
        <taxon>Pseudomonadati</taxon>
        <taxon>Pseudomonadota</taxon>
        <taxon>Alphaproteobacteria</taxon>
        <taxon>Rhodobacterales</taxon>
        <taxon>Paracoccaceae</taxon>
        <taxon>Boseongicola</taxon>
    </lineage>
</organism>
<dbReference type="InterPro" id="IPR023210">
    <property type="entry name" value="NADP_OxRdtase_dom"/>
</dbReference>
<dbReference type="Gene3D" id="3.20.20.100">
    <property type="entry name" value="NADP-dependent oxidoreductase domain"/>
    <property type="match status" value="1"/>
</dbReference>
<comment type="caution">
    <text evidence="3">The sequence shown here is derived from an EMBL/GenBank/DDBJ whole genome shotgun (WGS) entry which is preliminary data.</text>
</comment>
<dbReference type="PANTHER" id="PTHR43625">
    <property type="entry name" value="AFLATOXIN B1 ALDEHYDE REDUCTASE"/>
    <property type="match status" value="1"/>
</dbReference>
<sequence length="339" mass="36849">MKYRTLGENGPKVSAVGLGCMGIGGTYGSVDKSEAIRAVRSAIDAGVTLIDTAECYGPIRIFEDRAPELYGFANETLVGEALEGCRDEVVLSTKIGFAHDEDGRRLGQDASASHVPRAVEACLKRLRTDRIDLLYLHRADPGVEIEESIGAMASLVAEGKVGHLGLSEASGEQIDRARAVHPIAVQQTEYSLWEREPEVSEIAFCRERGMAFVPYAPLGRGFLAGTAKPAEDYPPDDYRRLEPRLQKGNYEENMAIANAVREMAEERGLSAAQLAIAWLVNQEVVPIPGAEREEWARENAAAADVELGDEDMLRLDAIAPRGQTSGPRWSGAWAGQIEK</sequence>
<dbReference type="AlphaFoldDB" id="A0A6B0Y1Z1"/>
<dbReference type="EMBL" id="VXRY01000548">
    <property type="protein sequence ID" value="MXY35034.1"/>
    <property type="molecule type" value="Genomic_DNA"/>
</dbReference>
<feature type="domain" description="NADP-dependent oxidoreductase" evidence="2">
    <location>
        <begin position="16"/>
        <end position="318"/>
    </location>
</feature>